<name>A0ABY7CNQ4_9BASI</name>
<dbReference type="RefSeq" id="XP_053022220.1">
    <property type="nucleotide sequence ID" value="XM_053170994.1"/>
</dbReference>
<dbReference type="GeneID" id="77811889"/>
<reference evidence="1" key="1">
    <citation type="submission" date="2022-10" db="EMBL/GenBank/DDBJ databases">
        <title>Puccinia triticina Genome sequencing and assembly.</title>
        <authorList>
            <person name="Li C."/>
        </authorList>
    </citation>
    <scope>NUCLEOTIDE SEQUENCE</scope>
    <source>
        <strain evidence="1">Pt15</strain>
    </source>
</reference>
<evidence type="ECO:0000313" key="1">
    <source>
        <dbReference type="EMBL" id="WAQ86665.1"/>
    </source>
</evidence>
<protein>
    <submittedName>
        <fullName evidence="1">Uncharacterized protein</fullName>
    </submittedName>
</protein>
<keyword evidence="2" id="KW-1185">Reference proteome</keyword>
<gene>
    <name evidence="1" type="ORF">PtA15_7A393</name>
</gene>
<dbReference type="Proteomes" id="UP001164743">
    <property type="component" value="Chromosome 7A"/>
</dbReference>
<proteinExistence type="predicted"/>
<sequence>MSKPLEAVLTDHTKAANDHAIENWIAIKKLSQHLERIQLQHLVRNLECCLAETRKRLELLQQEFTDKVTPMELSINRLEFHVLEHDDCFQKFSRDVSNCFNFSNNICEFFERLHTQHTEDVKDLINNKLVNCEDWLFDKIIVHLENMINGLELGDSTSVSNVTGLNDHSALINNTGATTSTPNHPSIEDNISITSTALTHKEYYNCQQKNLKLVFLVLCV</sequence>
<organism evidence="1 2">
    <name type="scientific">Puccinia triticina</name>
    <dbReference type="NCBI Taxonomy" id="208348"/>
    <lineage>
        <taxon>Eukaryota</taxon>
        <taxon>Fungi</taxon>
        <taxon>Dikarya</taxon>
        <taxon>Basidiomycota</taxon>
        <taxon>Pucciniomycotina</taxon>
        <taxon>Pucciniomycetes</taxon>
        <taxon>Pucciniales</taxon>
        <taxon>Pucciniaceae</taxon>
        <taxon>Puccinia</taxon>
    </lineage>
</organism>
<dbReference type="EMBL" id="CP110427">
    <property type="protein sequence ID" value="WAQ86665.1"/>
    <property type="molecule type" value="Genomic_DNA"/>
</dbReference>
<evidence type="ECO:0000313" key="2">
    <source>
        <dbReference type="Proteomes" id="UP001164743"/>
    </source>
</evidence>
<accession>A0ABY7CNQ4</accession>